<keyword evidence="1" id="KW-0614">Plasmid</keyword>
<accession>A0A0G4E575</accession>
<dbReference type="AlphaFoldDB" id="A0A0G4E575"/>
<reference evidence="1" key="1">
    <citation type="submission" date="2014-12" db="EMBL/GenBank/DDBJ databases">
        <authorList>
            <person name="Hall J."/>
        </authorList>
    </citation>
    <scope>NUCLEOTIDE SEQUENCE [LARGE SCALE GENOMIC DNA]</scope>
    <source>
        <strain evidence="1">SBW25</strain>
        <plasmid evidence="1">pQBR57</plasmid>
    </source>
</reference>
<protein>
    <submittedName>
        <fullName evidence="1">Uncharacterized protein</fullName>
    </submittedName>
</protein>
<organism evidence="1">
    <name type="scientific">Pseudomonas fluorescens (strain SBW25)</name>
    <dbReference type="NCBI Taxonomy" id="216595"/>
    <lineage>
        <taxon>Bacteria</taxon>
        <taxon>Pseudomonadati</taxon>
        <taxon>Pseudomonadota</taxon>
        <taxon>Gammaproteobacteria</taxon>
        <taxon>Pseudomonadales</taxon>
        <taxon>Pseudomonadaceae</taxon>
        <taxon>Pseudomonas</taxon>
    </lineage>
</organism>
<gene>
    <name evidence="1" type="ORF">PQBR57_0371</name>
</gene>
<dbReference type="EMBL" id="LN713926">
    <property type="protein sequence ID" value="CEK42324.1"/>
    <property type="molecule type" value="Genomic_DNA"/>
</dbReference>
<geneLocation type="plasmid" evidence="1">
    <name>pQBR57</name>
</geneLocation>
<reference evidence="1" key="2">
    <citation type="submission" date="2015-06" db="EMBL/GenBank/DDBJ databases">
        <title>Environmentally co-occuring mercury resistance plasmids are genetically and phenotypically diverse and confer variable context-dependent fitness effects.</title>
        <authorList>
            <person name="Hall J.P.J."/>
            <person name="Harrison E."/>
            <person name="Lilley A.K."/>
            <person name="Paterson S."/>
            <person name="Spiers A.J."/>
            <person name="Brockhurst M.A."/>
        </authorList>
    </citation>
    <scope>NUCLEOTIDE SEQUENCE [LARGE SCALE GENOMIC DNA]</scope>
    <source>
        <strain evidence="1">SBW25</strain>
        <plasmid evidence="1">pQBR57</plasmid>
    </source>
</reference>
<evidence type="ECO:0000313" key="1">
    <source>
        <dbReference type="EMBL" id="CEK42324.1"/>
    </source>
</evidence>
<proteinExistence type="predicted"/>
<sequence length="79" mass="9075">MSGNGHFKNWVQLEPCPKCKAKHGWFEKLICKYEQHYDADGVVDNATTIERVRGGERRFCCKCERDISDLVGLPDDSEN</sequence>
<dbReference type="RefSeq" id="WP_192963481.1">
    <property type="nucleotide sequence ID" value="NZ_LN713926.1"/>
</dbReference>
<name>A0A0G4E575_PSEFS</name>